<keyword evidence="1" id="KW-0808">Transferase</keyword>
<dbReference type="PANTHER" id="PTHR35526">
    <property type="entry name" value="ANTI-SIGMA-F FACTOR RSBW-RELATED"/>
    <property type="match status" value="1"/>
</dbReference>
<dbReference type="Gene3D" id="3.30.565.10">
    <property type="entry name" value="Histidine kinase-like ATPase, C-terminal domain"/>
    <property type="match status" value="1"/>
</dbReference>
<dbReference type="CDD" id="cd16936">
    <property type="entry name" value="HATPase_RsbW-like"/>
    <property type="match status" value="1"/>
</dbReference>
<evidence type="ECO:0000256" key="1">
    <source>
        <dbReference type="ARBA" id="ARBA00022527"/>
    </source>
</evidence>
<proteinExistence type="predicted"/>
<dbReference type="InterPro" id="IPR036890">
    <property type="entry name" value="HATPase_C_sf"/>
</dbReference>
<dbReference type="InterPro" id="IPR003594">
    <property type="entry name" value="HATPase_dom"/>
</dbReference>
<keyword evidence="1" id="KW-0723">Serine/threonine-protein kinase</keyword>
<accession>A0A7C4ABS2</accession>
<name>A0A7C4ABS2_9BACT</name>
<keyword evidence="1" id="KW-0418">Kinase</keyword>
<dbReference type="EMBL" id="DSRP01000184">
    <property type="protein sequence ID" value="HGG91831.1"/>
    <property type="molecule type" value="Genomic_DNA"/>
</dbReference>
<evidence type="ECO:0000259" key="2">
    <source>
        <dbReference type="Pfam" id="PF13581"/>
    </source>
</evidence>
<keyword evidence="3" id="KW-0547">Nucleotide-binding</keyword>
<sequence>MSARRLRLAVTSSLDNVALVGTAVRGVLRSEWGEQQGAARASVLVELAVCEAVTNAIIHSYRRRPGQPVEVDLEVRPDRLRIHVQDQGAGFGRFPDPLPGIPDIRDLDDLPADGWGLRIIGAVMDEVRYRRRGGSKRLTLILRRGAGGCPTTVAKAAALP</sequence>
<protein>
    <submittedName>
        <fullName evidence="3">ATP-binding protein</fullName>
    </submittedName>
</protein>
<dbReference type="GO" id="GO:0004674">
    <property type="term" value="F:protein serine/threonine kinase activity"/>
    <property type="evidence" value="ECO:0007669"/>
    <property type="project" value="UniProtKB-KW"/>
</dbReference>
<reference evidence="3" key="1">
    <citation type="journal article" date="2020" name="mSystems">
        <title>Genome- and Community-Level Interaction Insights into Carbon Utilization and Element Cycling Functions of Hydrothermarchaeota in Hydrothermal Sediment.</title>
        <authorList>
            <person name="Zhou Z."/>
            <person name="Liu Y."/>
            <person name="Xu W."/>
            <person name="Pan J."/>
            <person name="Luo Z.H."/>
            <person name="Li M."/>
        </authorList>
    </citation>
    <scope>NUCLEOTIDE SEQUENCE [LARGE SCALE GENOMIC DNA]</scope>
    <source>
        <strain evidence="3">SpSt-413</strain>
    </source>
</reference>
<gene>
    <name evidence="3" type="ORF">ENR59_02625</name>
</gene>
<feature type="domain" description="Histidine kinase/HSP90-like ATPase" evidence="2">
    <location>
        <begin position="15"/>
        <end position="141"/>
    </location>
</feature>
<dbReference type="Pfam" id="PF13581">
    <property type="entry name" value="HATPase_c_2"/>
    <property type="match status" value="1"/>
</dbReference>
<comment type="caution">
    <text evidence="3">The sequence shown here is derived from an EMBL/GenBank/DDBJ whole genome shotgun (WGS) entry which is preliminary data.</text>
</comment>
<dbReference type="AlphaFoldDB" id="A0A7C4ABS2"/>
<dbReference type="InterPro" id="IPR050267">
    <property type="entry name" value="Anti-sigma-factor_SerPK"/>
</dbReference>
<dbReference type="PANTHER" id="PTHR35526:SF3">
    <property type="entry name" value="ANTI-SIGMA-F FACTOR RSBW"/>
    <property type="match status" value="1"/>
</dbReference>
<dbReference type="GO" id="GO:0005524">
    <property type="term" value="F:ATP binding"/>
    <property type="evidence" value="ECO:0007669"/>
    <property type="project" value="UniProtKB-KW"/>
</dbReference>
<evidence type="ECO:0000313" key="3">
    <source>
        <dbReference type="EMBL" id="HGG91831.1"/>
    </source>
</evidence>
<dbReference type="SUPFAM" id="SSF55874">
    <property type="entry name" value="ATPase domain of HSP90 chaperone/DNA topoisomerase II/histidine kinase"/>
    <property type="match status" value="1"/>
</dbReference>
<keyword evidence="3" id="KW-0067">ATP-binding</keyword>
<organism evidence="3">
    <name type="scientific">Fundidesulfovibrio putealis</name>
    <dbReference type="NCBI Taxonomy" id="270496"/>
    <lineage>
        <taxon>Bacteria</taxon>
        <taxon>Pseudomonadati</taxon>
        <taxon>Thermodesulfobacteriota</taxon>
        <taxon>Desulfovibrionia</taxon>
        <taxon>Desulfovibrionales</taxon>
        <taxon>Desulfovibrionaceae</taxon>
        <taxon>Fundidesulfovibrio</taxon>
    </lineage>
</organism>